<keyword evidence="2" id="KW-1185">Reference proteome</keyword>
<dbReference type="EMBL" id="JAIWYP010000001">
    <property type="protein sequence ID" value="KAH3885118.1"/>
    <property type="molecule type" value="Genomic_DNA"/>
</dbReference>
<dbReference type="AlphaFoldDB" id="A0A9D4RZU5"/>
<protein>
    <submittedName>
        <fullName evidence="1">Uncharacterized protein</fullName>
    </submittedName>
</protein>
<dbReference type="Proteomes" id="UP000828390">
    <property type="component" value="Unassembled WGS sequence"/>
</dbReference>
<organism evidence="1 2">
    <name type="scientific">Dreissena polymorpha</name>
    <name type="common">Zebra mussel</name>
    <name type="synonym">Mytilus polymorpha</name>
    <dbReference type="NCBI Taxonomy" id="45954"/>
    <lineage>
        <taxon>Eukaryota</taxon>
        <taxon>Metazoa</taxon>
        <taxon>Spiralia</taxon>
        <taxon>Lophotrochozoa</taxon>
        <taxon>Mollusca</taxon>
        <taxon>Bivalvia</taxon>
        <taxon>Autobranchia</taxon>
        <taxon>Heteroconchia</taxon>
        <taxon>Euheterodonta</taxon>
        <taxon>Imparidentia</taxon>
        <taxon>Neoheterodontei</taxon>
        <taxon>Myida</taxon>
        <taxon>Dreissenoidea</taxon>
        <taxon>Dreissenidae</taxon>
        <taxon>Dreissena</taxon>
    </lineage>
</organism>
<reference evidence="1" key="2">
    <citation type="submission" date="2020-11" db="EMBL/GenBank/DDBJ databases">
        <authorList>
            <person name="McCartney M.A."/>
            <person name="Auch B."/>
            <person name="Kono T."/>
            <person name="Mallez S."/>
            <person name="Becker A."/>
            <person name="Gohl D.M."/>
            <person name="Silverstein K.A.T."/>
            <person name="Koren S."/>
            <person name="Bechman K.B."/>
            <person name="Herman A."/>
            <person name="Abrahante J.E."/>
            <person name="Garbe J."/>
        </authorList>
    </citation>
    <scope>NUCLEOTIDE SEQUENCE</scope>
    <source>
        <strain evidence="1">Duluth1</strain>
        <tissue evidence="1">Whole animal</tissue>
    </source>
</reference>
<proteinExistence type="predicted"/>
<reference evidence="1" key="1">
    <citation type="journal article" date="2019" name="bioRxiv">
        <title>The Genome of the Zebra Mussel, Dreissena polymorpha: A Resource for Invasive Species Research.</title>
        <authorList>
            <person name="McCartney M.A."/>
            <person name="Auch B."/>
            <person name="Kono T."/>
            <person name="Mallez S."/>
            <person name="Zhang Y."/>
            <person name="Obille A."/>
            <person name="Becker A."/>
            <person name="Abrahante J.E."/>
            <person name="Garbe J."/>
            <person name="Badalamenti J.P."/>
            <person name="Herman A."/>
            <person name="Mangelson H."/>
            <person name="Liachko I."/>
            <person name="Sullivan S."/>
            <person name="Sone E.D."/>
            <person name="Koren S."/>
            <person name="Silverstein K.A.T."/>
            <person name="Beckman K.B."/>
            <person name="Gohl D.M."/>
        </authorList>
    </citation>
    <scope>NUCLEOTIDE SEQUENCE</scope>
    <source>
        <strain evidence="1">Duluth1</strain>
        <tissue evidence="1">Whole animal</tissue>
    </source>
</reference>
<gene>
    <name evidence="1" type="ORF">DPMN_009107</name>
</gene>
<name>A0A9D4RZU5_DREPO</name>
<evidence type="ECO:0000313" key="2">
    <source>
        <dbReference type="Proteomes" id="UP000828390"/>
    </source>
</evidence>
<evidence type="ECO:0000313" key="1">
    <source>
        <dbReference type="EMBL" id="KAH3885118.1"/>
    </source>
</evidence>
<accession>A0A9D4RZU5</accession>
<comment type="caution">
    <text evidence="1">The sequence shown here is derived from an EMBL/GenBank/DDBJ whole genome shotgun (WGS) entry which is preliminary data.</text>
</comment>
<sequence length="78" mass="9000">MDQLSVPTSESLQELCTSLQTQHSELLRNQLKLVQQAVLKNHNQNKKSQTKMIIINPVGRYWCIIKPHSVKTWLNAFA</sequence>